<dbReference type="EMBL" id="KN821657">
    <property type="protein sequence ID" value="KIJ04628.1"/>
    <property type="molecule type" value="Genomic_DNA"/>
</dbReference>
<dbReference type="HOGENOM" id="CLU_1200163_0_0_1"/>
<sequence>MNLSSSEIDPIVDWFSLAWSSSSSTTVRASPSILCGANVDCQVSLLNMRLLGMLGLQINPNSYVTNGQSVNITNVEPSPTTLSELEEALSAIAAQVVWTAGHINITTSNATTDLIHLAGEAKVLKTVLSSRLNFNVVPVSVGLGMSVLLFVLAYILTSDVAHAEDTFTPGNVGILQLFWLFSRQPGIRESLYEVSEPSEDQLRKAGLVNVQGIDDDETVESEQKSFEYYFD</sequence>
<protein>
    <submittedName>
        <fullName evidence="2">Uncharacterized protein</fullName>
    </submittedName>
</protein>
<keyword evidence="1" id="KW-1133">Transmembrane helix</keyword>
<dbReference type="AlphaFoldDB" id="A0A0C9SZQ8"/>
<organism evidence="2 3">
    <name type="scientific">Paxillus involutus ATCC 200175</name>
    <dbReference type="NCBI Taxonomy" id="664439"/>
    <lineage>
        <taxon>Eukaryota</taxon>
        <taxon>Fungi</taxon>
        <taxon>Dikarya</taxon>
        <taxon>Basidiomycota</taxon>
        <taxon>Agaricomycotina</taxon>
        <taxon>Agaricomycetes</taxon>
        <taxon>Agaricomycetidae</taxon>
        <taxon>Boletales</taxon>
        <taxon>Paxilineae</taxon>
        <taxon>Paxillaceae</taxon>
        <taxon>Paxillus</taxon>
    </lineage>
</organism>
<reference evidence="2 3" key="1">
    <citation type="submission" date="2014-06" db="EMBL/GenBank/DDBJ databases">
        <authorList>
            <consortium name="DOE Joint Genome Institute"/>
            <person name="Kuo A."/>
            <person name="Kohler A."/>
            <person name="Nagy L.G."/>
            <person name="Floudas D."/>
            <person name="Copeland A."/>
            <person name="Barry K.W."/>
            <person name="Cichocki N."/>
            <person name="Veneault-Fourrey C."/>
            <person name="LaButti K."/>
            <person name="Lindquist E.A."/>
            <person name="Lipzen A."/>
            <person name="Lundell T."/>
            <person name="Morin E."/>
            <person name="Murat C."/>
            <person name="Sun H."/>
            <person name="Tunlid A."/>
            <person name="Henrissat B."/>
            <person name="Grigoriev I.V."/>
            <person name="Hibbett D.S."/>
            <person name="Martin F."/>
            <person name="Nordberg H.P."/>
            <person name="Cantor M.N."/>
            <person name="Hua S.X."/>
        </authorList>
    </citation>
    <scope>NUCLEOTIDE SEQUENCE [LARGE SCALE GENOMIC DNA]</scope>
    <source>
        <strain evidence="2 3">ATCC 200175</strain>
    </source>
</reference>
<reference evidence="3" key="2">
    <citation type="submission" date="2015-01" db="EMBL/GenBank/DDBJ databases">
        <title>Evolutionary Origins and Diversification of the Mycorrhizal Mutualists.</title>
        <authorList>
            <consortium name="DOE Joint Genome Institute"/>
            <consortium name="Mycorrhizal Genomics Consortium"/>
            <person name="Kohler A."/>
            <person name="Kuo A."/>
            <person name="Nagy L.G."/>
            <person name="Floudas D."/>
            <person name="Copeland A."/>
            <person name="Barry K.W."/>
            <person name="Cichocki N."/>
            <person name="Veneault-Fourrey C."/>
            <person name="LaButti K."/>
            <person name="Lindquist E.A."/>
            <person name="Lipzen A."/>
            <person name="Lundell T."/>
            <person name="Morin E."/>
            <person name="Murat C."/>
            <person name="Riley R."/>
            <person name="Ohm R."/>
            <person name="Sun H."/>
            <person name="Tunlid A."/>
            <person name="Henrissat B."/>
            <person name="Grigoriev I.V."/>
            <person name="Hibbett D.S."/>
            <person name="Martin F."/>
        </authorList>
    </citation>
    <scope>NUCLEOTIDE SEQUENCE [LARGE SCALE GENOMIC DNA]</scope>
    <source>
        <strain evidence="3">ATCC 200175</strain>
    </source>
</reference>
<proteinExistence type="predicted"/>
<evidence type="ECO:0000313" key="3">
    <source>
        <dbReference type="Proteomes" id="UP000053647"/>
    </source>
</evidence>
<feature type="transmembrane region" description="Helical" evidence="1">
    <location>
        <begin position="132"/>
        <end position="156"/>
    </location>
</feature>
<keyword evidence="1" id="KW-0812">Transmembrane</keyword>
<dbReference type="Proteomes" id="UP000053647">
    <property type="component" value="Unassembled WGS sequence"/>
</dbReference>
<gene>
    <name evidence="2" type="ORF">PAXINDRAFT_104089</name>
</gene>
<keyword evidence="1" id="KW-0472">Membrane</keyword>
<keyword evidence="3" id="KW-1185">Reference proteome</keyword>
<name>A0A0C9SZQ8_PAXIN</name>
<accession>A0A0C9SZQ8</accession>
<dbReference type="OrthoDB" id="2687954at2759"/>
<evidence type="ECO:0000313" key="2">
    <source>
        <dbReference type="EMBL" id="KIJ04628.1"/>
    </source>
</evidence>
<evidence type="ECO:0000256" key="1">
    <source>
        <dbReference type="SAM" id="Phobius"/>
    </source>
</evidence>